<dbReference type="EMBL" id="AHMY02000025">
    <property type="protein sequence ID" value="EKO16470.1"/>
    <property type="molecule type" value="Genomic_DNA"/>
</dbReference>
<evidence type="ECO:0000313" key="2">
    <source>
        <dbReference type="Proteomes" id="UP000006253"/>
    </source>
</evidence>
<reference evidence="1 2" key="1">
    <citation type="submission" date="2012-10" db="EMBL/GenBank/DDBJ databases">
        <authorList>
            <person name="Harkins D.M."/>
            <person name="Durkin A.S."/>
            <person name="Brinkac L.M."/>
            <person name="Selengut J.D."/>
            <person name="Sanka R."/>
            <person name="DePew J."/>
            <person name="Purushe J."/>
            <person name="Peacock S.J."/>
            <person name="Thaipadungpanit J."/>
            <person name="Wuthiekanun V.W."/>
            <person name="Day N.P."/>
            <person name="Vinetz J.M."/>
            <person name="Sutton G.G."/>
            <person name="Nelson W.C."/>
            <person name="Fouts D.E."/>
        </authorList>
    </citation>
    <scope>NUCLEOTIDE SEQUENCE [LARGE SCALE GENOMIC DNA]</scope>
    <source>
        <strain evidence="1 2">H1</strain>
    </source>
</reference>
<comment type="caution">
    <text evidence="1">The sequence shown here is derived from an EMBL/GenBank/DDBJ whole genome shotgun (WGS) entry which is preliminary data.</text>
</comment>
<organism evidence="1 2">
    <name type="scientific">Leptospira kirschneri str. H1</name>
    <dbReference type="NCBI Taxonomy" id="1049966"/>
    <lineage>
        <taxon>Bacteria</taxon>
        <taxon>Pseudomonadati</taxon>
        <taxon>Spirochaetota</taxon>
        <taxon>Spirochaetia</taxon>
        <taxon>Leptospirales</taxon>
        <taxon>Leptospiraceae</taxon>
        <taxon>Leptospira</taxon>
    </lineage>
</organism>
<dbReference type="InterPro" id="IPR024072">
    <property type="entry name" value="DHFR-like_dom_sf"/>
</dbReference>
<dbReference type="SUPFAM" id="SSF53597">
    <property type="entry name" value="Dihydrofolate reductase-like"/>
    <property type="match status" value="1"/>
</dbReference>
<gene>
    <name evidence="1" type="ORF">LEP1GSC081_2936</name>
</gene>
<dbReference type="Proteomes" id="UP000006253">
    <property type="component" value="Unassembled WGS sequence"/>
</dbReference>
<accession>A0A0E2B580</accession>
<name>A0A0E2B580_9LEPT</name>
<evidence type="ECO:0000313" key="1">
    <source>
        <dbReference type="EMBL" id="EKO16470.1"/>
    </source>
</evidence>
<dbReference type="Gene3D" id="3.40.430.10">
    <property type="entry name" value="Dihydrofolate Reductase, subunit A"/>
    <property type="match status" value="1"/>
</dbReference>
<sequence>MAIFGSFSLASIPIEQKLTDKVRILINSIVFKTLFQGIQNRINLKLIQTKIFRSGNVLLYYQPL</sequence>
<protein>
    <submittedName>
        <fullName evidence="1">Uncharacterized protein</fullName>
    </submittedName>
</protein>
<dbReference type="AlphaFoldDB" id="A0A0E2B580"/>
<proteinExistence type="predicted"/>